<dbReference type="GO" id="GO:0048312">
    <property type="term" value="P:intracellular distribution of mitochondria"/>
    <property type="evidence" value="ECO:0007669"/>
    <property type="project" value="TreeGrafter"/>
</dbReference>
<name>A0A0G4PGB0_PENC3</name>
<sequence length="721" mass="81383">MTVSNLNSSKMGVLPPDKRHTPCDSSQPQKNLSLQSSKTSKRLNQIDRIRANGVGDHIALPQLAVCGDQSAGKSSVLEGISGIPFPRQDGVCTRFATEIILRHEPTEIRTTATIIPHSSRSEEDKRRLNAYRHVLQSFEELPSIIEQAAKLMGVRGVDTQAEGTAFAADVLRLELVGNTGLHLTIVDLPGLISVAEYDEDVKIVENLVDSYLQHSRTIILAVIPATSDVDTQGIIQRARRFDKDGLRTVGIITKPDLINAGTEARITRLANNCDRTKLTLGFFVLKNPSPTELKAGMTTEERHRMELAYFSTEPWKKQGLDPSRVGVDKLRCFLEEILDRHIERELPKVREDIRHLLREKNEELDELGPERDSPNQIRMFLTKIGTNYYNVIQAGVDGLYGGRDASFFEIRDGQFSVRLRATIHMENEKFAEYIRQYGEKRKIVSTDPSDGGEESGGQLLVTKEGMLDWIRQIYDQTRGQELPGNYNQALLAELFHVQSLRWAQIAREHIVVVAKIVSRFVNAALTYAIKDGKVRENISRLVSTTLEANTQAAEHELERILADETRQPITYNHYYTDNIQNARNEASKKIIEDSVRDAVENDWDGTLHLENTEKDYVRLLSSLKKRVIVDMKEQACSEAKSDLNAYYKVARKTFVDNVCRQVIERHILAKLADAFSPMTVSFYSEEELINLAVESTQIGHLRSEARRLQAALEQSLRDLAG</sequence>
<dbReference type="AlphaFoldDB" id="A0A0G4PGB0"/>
<dbReference type="STRING" id="1429867.A0A0G4PGB0"/>
<dbReference type="PANTHER" id="PTHR11566:SF21">
    <property type="entry name" value="DYNAMIN RELATED PROTEIN 1, ISOFORM A"/>
    <property type="match status" value="1"/>
</dbReference>
<dbReference type="GO" id="GO:0005739">
    <property type="term" value="C:mitochondrion"/>
    <property type="evidence" value="ECO:0007669"/>
    <property type="project" value="TreeGrafter"/>
</dbReference>
<dbReference type="Gene3D" id="1.20.120.1240">
    <property type="entry name" value="Dynamin, middle domain"/>
    <property type="match status" value="1"/>
</dbReference>
<evidence type="ECO:0000259" key="5">
    <source>
        <dbReference type="PROSITE" id="PS51718"/>
    </source>
</evidence>
<evidence type="ECO:0000256" key="3">
    <source>
        <dbReference type="SAM" id="MobiDB-lite"/>
    </source>
</evidence>
<dbReference type="InterPro" id="IPR000375">
    <property type="entry name" value="Dynamin_stalk"/>
</dbReference>
<dbReference type="Pfam" id="PF01031">
    <property type="entry name" value="Dynamin_M"/>
    <property type="match status" value="1"/>
</dbReference>
<dbReference type="GO" id="GO:0005525">
    <property type="term" value="F:GTP binding"/>
    <property type="evidence" value="ECO:0007669"/>
    <property type="project" value="InterPro"/>
</dbReference>
<dbReference type="GO" id="GO:0003924">
    <property type="term" value="F:GTPase activity"/>
    <property type="evidence" value="ECO:0007669"/>
    <property type="project" value="InterPro"/>
</dbReference>
<dbReference type="SMART" id="SM00053">
    <property type="entry name" value="DYNc"/>
    <property type="match status" value="1"/>
</dbReference>
<dbReference type="GO" id="GO:0006897">
    <property type="term" value="P:endocytosis"/>
    <property type="evidence" value="ECO:0007669"/>
    <property type="project" value="TreeGrafter"/>
</dbReference>
<feature type="domain" description="GED" evidence="4">
    <location>
        <begin position="636"/>
        <end position="721"/>
    </location>
</feature>
<feature type="compositionally biased region" description="Polar residues" evidence="3">
    <location>
        <begin position="23"/>
        <end position="38"/>
    </location>
</feature>
<dbReference type="InterPro" id="IPR020850">
    <property type="entry name" value="GED_dom"/>
</dbReference>
<dbReference type="PROSITE" id="PS51718">
    <property type="entry name" value="G_DYNAMIN_2"/>
    <property type="match status" value="1"/>
</dbReference>
<dbReference type="GO" id="GO:0000266">
    <property type="term" value="P:mitochondrial fission"/>
    <property type="evidence" value="ECO:0007669"/>
    <property type="project" value="TreeGrafter"/>
</dbReference>
<feature type="domain" description="Dynamin-type G" evidence="5">
    <location>
        <begin position="57"/>
        <end position="347"/>
    </location>
</feature>
<keyword evidence="2" id="KW-0342">GTP-binding</keyword>
<reference evidence="6 7" key="1">
    <citation type="journal article" date="2014" name="Nat. Commun.">
        <title>Multiple recent horizontal transfers of a large genomic region in cheese making fungi.</title>
        <authorList>
            <person name="Cheeseman K."/>
            <person name="Ropars J."/>
            <person name="Renault P."/>
            <person name="Dupont J."/>
            <person name="Gouzy J."/>
            <person name="Branca A."/>
            <person name="Abraham A.L."/>
            <person name="Ceppi M."/>
            <person name="Conseiller E."/>
            <person name="Debuchy R."/>
            <person name="Malagnac F."/>
            <person name="Goarin A."/>
            <person name="Silar P."/>
            <person name="Lacoste S."/>
            <person name="Sallet E."/>
            <person name="Bensimon A."/>
            <person name="Giraud T."/>
            <person name="Brygoo Y."/>
        </authorList>
    </citation>
    <scope>NUCLEOTIDE SEQUENCE [LARGE SCALE GENOMIC DNA]</scope>
    <source>
        <strain evidence="7">FM 013</strain>
    </source>
</reference>
<gene>
    <name evidence="6" type="ORF">PCAMFM013_S014g000247</name>
</gene>
<protein>
    <submittedName>
        <fullName evidence="6">Interferon-induced Mx protein</fullName>
    </submittedName>
</protein>
<dbReference type="InterPro" id="IPR027417">
    <property type="entry name" value="P-loop_NTPase"/>
</dbReference>
<dbReference type="CDD" id="cd08771">
    <property type="entry name" value="DLP_1"/>
    <property type="match status" value="1"/>
</dbReference>
<evidence type="ECO:0000313" key="6">
    <source>
        <dbReference type="EMBL" id="CRL25351.1"/>
    </source>
</evidence>
<dbReference type="Pfam" id="PF00350">
    <property type="entry name" value="Dynamin_N"/>
    <property type="match status" value="1"/>
</dbReference>
<dbReference type="PROSITE" id="PS51388">
    <property type="entry name" value="GED"/>
    <property type="match status" value="1"/>
</dbReference>
<dbReference type="PANTHER" id="PTHR11566">
    <property type="entry name" value="DYNAMIN"/>
    <property type="match status" value="1"/>
</dbReference>
<evidence type="ECO:0000259" key="4">
    <source>
        <dbReference type="PROSITE" id="PS51388"/>
    </source>
</evidence>
<evidence type="ECO:0000256" key="2">
    <source>
        <dbReference type="ARBA" id="ARBA00023134"/>
    </source>
</evidence>
<evidence type="ECO:0000313" key="7">
    <source>
        <dbReference type="Proteomes" id="UP000053732"/>
    </source>
</evidence>
<dbReference type="GO" id="GO:0005874">
    <property type="term" value="C:microtubule"/>
    <property type="evidence" value="ECO:0007669"/>
    <property type="project" value="TreeGrafter"/>
</dbReference>
<dbReference type="GO" id="GO:0016559">
    <property type="term" value="P:peroxisome fission"/>
    <property type="evidence" value="ECO:0007669"/>
    <property type="project" value="TreeGrafter"/>
</dbReference>
<feature type="region of interest" description="Disordered" evidence="3">
    <location>
        <begin position="1"/>
        <end position="41"/>
    </location>
</feature>
<keyword evidence="7" id="KW-1185">Reference proteome</keyword>
<dbReference type="GO" id="GO:0016020">
    <property type="term" value="C:membrane"/>
    <property type="evidence" value="ECO:0007669"/>
    <property type="project" value="TreeGrafter"/>
</dbReference>
<dbReference type="SUPFAM" id="SSF52540">
    <property type="entry name" value="P-loop containing nucleoside triphosphate hydrolases"/>
    <property type="match status" value="1"/>
</dbReference>
<dbReference type="InterPro" id="IPR001401">
    <property type="entry name" value="Dynamin_GTPase"/>
</dbReference>
<dbReference type="EMBL" id="HG793147">
    <property type="protein sequence ID" value="CRL25351.1"/>
    <property type="molecule type" value="Genomic_DNA"/>
</dbReference>
<dbReference type="PRINTS" id="PR00195">
    <property type="entry name" value="DYNAMIN"/>
</dbReference>
<feature type="compositionally biased region" description="Polar residues" evidence="3">
    <location>
        <begin position="1"/>
        <end position="10"/>
    </location>
</feature>
<keyword evidence="1" id="KW-0547">Nucleotide-binding</keyword>
<dbReference type="GO" id="GO:0008017">
    <property type="term" value="F:microtubule binding"/>
    <property type="evidence" value="ECO:0007669"/>
    <property type="project" value="TreeGrafter"/>
</dbReference>
<proteinExistence type="predicted"/>
<accession>A0A0G4PGB0</accession>
<organism evidence="6 7">
    <name type="scientific">Penicillium camemberti (strain FM 013)</name>
    <dbReference type="NCBI Taxonomy" id="1429867"/>
    <lineage>
        <taxon>Eukaryota</taxon>
        <taxon>Fungi</taxon>
        <taxon>Dikarya</taxon>
        <taxon>Ascomycota</taxon>
        <taxon>Pezizomycotina</taxon>
        <taxon>Eurotiomycetes</taxon>
        <taxon>Eurotiomycetidae</taxon>
        <taxon>Eurotiales</taxon>
        <taxon>Aspergillaceae</taxon>
        <taxon>Penicillium</taxon>
    </lineage>
</organism>
<dbReference type="InterPro" id="IPR022812">
    <property type="entry name" value="Dynamin"/>
</dbReference>
<dbReference type="FunFam" id="3.40.50.300:FF:001425">
    <property type="entry name" value="Dynamin GTPase, putative"/>
    <property type="match status" value="1"/>
</dbReference>
<evidence type="ECO:0000256" key="1">
    <source>
        <dbReference type="ARBA" id="ARBA00022741"/>
    </source>
</evidence>
<dbReference type="InterPro" id="IPR045063">
    <property type="entry name" value="Dynamin_N"/>
</dbReference>
<dbReference type="InterPro" id="IPR030381">
    <property type="entry name" value="G_DYNAMIN_dom"/>
</dbReference>
<dbReference type="Gene3D" id="3.40.50.300">
    <property type="entry name" value="P-loop containing nucleotide triphosphate hydrolases"/>
    <property type="match status" value="1"/>
</dbReference>
<dbReference type="Proteomes" id="UP000053732">
    <property type="component" value="Unassembled WGS sequence"/>
</dbReference>